<name>A0A1H7DPT1_9RHOB</name>
<dbReference type="RefSeq" id="WP_092370469.1">
    <property type="nucleotide sequence ID" value="NZ_FNYD01000012.1"/>
</dbReference>
<keyword evidence="2" id="KW-1185">Reference proteome</keyword>
<dbReference type="AlphaFoldDB" id="A0A1H7DPT1"/>
<dbReference type="EMBL" id="FNYD01000012">
    <property type="protein sequence ID" value="SEK03404.1"/>
    <property type="molecule type" value="Genomic_DNA"/>
</dbReference>
<dbReference type="OrthoDB" id="7571664at2"/>
<dbReference type="Gene3D" id="2.30.110.20">
    <property type="entry name" value="Hcp1-like"/>
    <property type="match status" value="1"/>
</dbReference>
<accession>A0A1H7DPT1</accession>
<dbReference type="InterPro" id="IPR053165">
    <property type="entry name" value="HSI-I_assembly_Hcp1"/>
</dbReference>
<dbReference type="InterPro" id="IPR036624">
    <property type="entry name" value="Hcp1-lik_sf"/>
</dbReference>
<proteinExistence type="predicted"/>
<dbReference type="PANTHER" id="PTHR36152">
    <property type="entry name" value="CYTOPLASMIC PROTEIN-RELATED"/>
    <property type="match status" value="1"/>
</dbReference>
<dbReference type="STRING" id="1227549.SAMN05444007_11276"/>
<dbReference type="PANTHER" id="PTHR36152:SF5">
    <property type="entry name" value="PROTEIN HCP1"/>
    <property type="match status" value="1"/>
</dbReference>
<organism evidence="1 2">
    <name type="scientific">Cribrihabitans marinus</name>
    <dbReference type="NCBI Taxonomy" id="1227549"/>
    <lineage>
        <taxon>Bacteria</taxon>
        <taxon>Pseudomonadati</taxon>
        <taxon>Pseudomonadota</taxon>
        <taxon>Alphaproteobacteria</taxon>
        <taxon>Rhodobacterales</taxon>
        <taxon>Paracoccaceae</taxon>
        <taxon>Cribrihabitans</taxon>
    </lineage>
</organism>
<sequence>MTENVFIKIDQIPGEAREKQHKDWIAVKNLEWNVERTLDMSDLGTTQRGYANANFGKVSCTTELSKASAKLMTYVASGKATKELIIQMCRAGDDEKKGMEPYLIFTLRHAIIDSYSVSGGEEQIPEENWTIAYRGISVKYRIADFETGKLSDCNEFLWNLETGDVS</sequence>
<gene>
    <name evidence="1" type="ORF">SAMN05444007_11276</name>
</gene>
<evidence type="ECO:0000313" key="1">
    <source>
        <dbReference type="EMBL" id="SEK03404.1"/>
    </source>
</evidence>
<dbReference type="InterPro" id="IPR008514">
    <property type="entry name" value="T6SS_Hcp"/>
</dbReference>
<dbReference type="SUPFAM" id="SSF141452">
    <property type="entry name" value="Hcp1-like"/>
    <property type="match status" value="1"/>
</dbReference>
<protein>
    <submittedName>
        <fullName evidence="1">Type VI secretion system secreted protein Hcp</fullName>
    </submittedName>
</protein>
<dbReference type="Pfam" id="PF05638">
    <property type="entry name" value="T6SS_HCP"/>
    <property type="match status" value="1"/>
</dbReference>
<reference evidence="1 2" key="1">
    <citation type="submission" date="2016-10" db="EMBL/GenBank/DDBJ databases">
        <authorList>
            <person name="de Groot N.N."/>
        </authorList>
    </citation>
    <scope>NUCLEOTIDE SEQUENCE [LARGE SCALE GENOMIC DNA]</scope>
    <source>
        <strain evidence="1 2">DSM 29340</strain>
    </source>
</reference>
<evidence type="ECO:0000313" key="2">
    <source>
        <dbReference type="Proteomes" id="UP000199379"/>
    </source>
</evidence>
<dbReference type="Proteomes" id="UP000199379">
    <property type="component" value="Unassembled WGS sequence"/>
</dbReference>